<dbReference type="GO" id="GO:0016020">
    <property type="term" value="C:membrane"/>
    <property type="evidence" value="ECO:0007669"/>
    <property type="project" value="InterPro"/>
</dbReference>
<dbReference type="AlphaFoldDB" id="A0AAE6JBS3"/>
<dbReference type="PANTHER" id="PTHR34220:SF7">
    <property type="entry name" value="SENSOR HISTIDINE KINASE YPDA"/>
    <property type="match status" value="1"/>
</dbReference>
<gene>
    <name evidence="3" type="ORF">DIU31_004145</name>
</gene>
<dbReference type="InterPro" id="IPR050640">
    <property type="entry name" value="Bact_2-comp_sensor_kinase"/>
</dbReference>
<reference evidence="3 4" key="1">
    <citation type="submission" date="2019-08" db="EMBL/GenBank/DDBJ databases">
        <title>Comparative genome analysis confer to the adaptation heavy metal polluted environment.</title>
        <authorList>
            <person name="Li Y."/>
        </authorList>
    </citation>
    <scope>NUCLEOTIDE SEQUENCE [LARGE SCALE GENOMIC DNA]</scope>
    <source>
        <strain evidence="3 4">P2</strain>
    </source>
</reference>
<sequence length="371" mass="43290">MPEKQNALFFRYFYGKIRDMAFSGLKKIFFSVHFYIVACLLALMLFPLSWPLKLPGEFWIKQVLIHLVWATLFYANLFYFTPQLIYKNKAVLFVLLMIAILVSVVYLNNWLDEVTGWKAVFTKVYKNPAKKSSDDNHVYNYWTIITALVLLGVSTIIAVSRKIKADQEAFRATEQEKISSELSFLKAQINPHFFFNILHTIYALADSNPVASKDAVYTLSHMMRYVIYETKSDLTDLEKEIKFIEDYIKLMKLRLSDDVQIIFEKQVNLKNHEIAPMLFLPFVENAFKHGISGVHPSYIYIEVSQSAEELKLEIRNSLFEEQTAQLEDSNGIGIVNTKRRLDLLYPGRYTLSVDRDSNIREFIVNLTFRFK</sequence>
<dbReference type="GO" id="GO:0000155">
    <property type="term" value="F:phosphorelay sensor kinase activity"/>
    <property type="evidence" value="ECO:0007669"/>
    <property type="project" value="InterPro"/>
</dbReference>
<dbReference type="Pfam" id="PF06580">
    <property type="entry name" value="His_kinase"/>
    <property type="match status" value="1"/>
</dbReference>
<dbReference type="InterPro" id="IPR036890">
    <property type="entry name" value="HATPase_C_sf"/>
</dbReference>
<evidence type="ECO:0000256" key="1">
    <source>
        <dbReference type="SAM" id="Phobius"/>
    </source>
</evidence>
<organism evidence="3 4">
    <name type="scientific">Mucilaginibacter rubeus</name>
    <dbReference type="NCBI Taxonomy" id="2027860"/>
    <lineage>
        <taxon>Bacteria</taxon>
        <taxon>Pseudomonadati</taxon>
        <taxon>Bacteroidota</taxon>
        <taxon>Sphingobacteriia</taxon>
        <taxon>Sphingobacteriales</taxon>
        <taxon>Sphingobacteriaceae</taxon>
        <taxon>Mucilaginibacter</taxon>
    </lineage>
</organism>
<keyword evidence="1" id="KW-0472">Membrane</keyword>
<accession>A0AAE6JBS3</accession>
<dbReference type="EMBL" id="CP043451">
    <property type="protein sequence ID" value="QEM02742.1"/>
    <property type="molecule type" value="Genomic_DNA"/>
</dbReference>
<feature type="domain" description="Signal transduction histidine kinase internal region" evidence="2">
    <location>
        <begin position="181"/>
        <end position="258"/>
    </location>
</feature>
<keyword evidence="1" id="KW-0812">Transmembrane</keyword>
<keyword evidence="1" id="KW-1133">Transmembrane helix</keyword>
<proteinExistence type="predicted"/>
<keyword evidence="3" id="KW-0418">Kinase</keyword>
<dbReference type="PANTHER" id="PTHR34220">
    <property type="entry name" value="SENSOR HISTIDINE KINASE YPDA"/>
    <property type="match status" value="1"/>
</dbReference>
<evidence type="ECO:0000313" key="3">
    <source>
        <dbReference type="EMBL" id="QEM02742.1"/>
    </source>
</evidence>
<name>A0AAE6JBS3_9SPHI</name>
<feature type="transmembrane region" description="Helical" evidence="1">
    <location>
        <begin position="139"/>
        <end position="159"/>
    </location>
</feature>
<feature type="transmembrane region" description="Helical" evidence="1">
    <location>
        <begin position="28"/>
        <end position="46"/>
    </location>
</feature>
<dbReference type="Gene3D" id="3.30.565.10">
    <property type="entry name" value="Histidine kinase-like ATPase, C-terminal domain"/>
    <property type="match status" value="1"/>
</dbReference>
<keyword evidence="3" id="KW-0808">Transferase</keyword>
<evidence type="ECO:0000259" key="2">
    <source>
        <dbReference type="Pfam" id="PF06580"/>
    </source>
</evidence>
<feature type="transmembrane region" description="Helical" evidence="1">
    <location>
        <begin position="58"/>
        <end position="79"/>
    </location>
</feature>
<feature type="transmembrane region" description="Helical" evidence="1">
    <location>
        <begin position="91"/>
        <end position="111"/>
    </location>
</feature>
<evidence type="ECO:0000313" key="4">
    <source>
        <dbReference type="Proteomes" id="UP000250557"/>
    </source>
</evidence>
<protein>
    <submittedName>
        <fullName evidence="3">Sensor histidine kinase</fullName>
    </submittedName>
</protein>
<dbReference type="Proteomes" id="UP000250557">
    <property type="component" value="Chromosome"/>
</dbReference>
<dbReference type="InterPro" id="IPR010559">
    <property type="entry name" value="Sig_transdc_His_kin_internal"/>
</dbReference>